<feature type="repeat" description="PPR" evidence="2">
    <location>
        <begin position="171"/>
        <end position="205"/>
    </location>
</feature>
<organism evidence="3 4">
    <name type="scientific">Quillaja saponaria</name>
    <name type="common">Soap bark tree</name>
    <dbReference type="NCBI Taxonomy" id="32244"/>
    <lineage>
        <taxon>Eukaryota</taxon>
        <taxon>Viridiplantae</taxon>
        <taxon>Streptophyta</taxon>
        <taxon>Embryophyta</taxon>
        <taxon>Tracheophyta</taxon>
        <taxon>Spermatophyta</taxon>
        <taxon>Magnoliopsida</taxon>
        <taxon>eudicotyledons</taxon>
        <taxon>Gunneridae</taxon>
        <taxon>Pentapetalae</taxon>
        <taxon>rosids</taxon>
        <taxon>fabids</taxon>
        <taxon>Fabales</taxon>
        <taxon>Quillajaceae</taxon>
        <taxon>Quillaja</taxon>
    </lineage>
</organism>
<feature type="repeat" description="PPR" evidence="2">
    <location>
        <begin position="273"/>
        <end position="307"/>
    </location>
</feature>
<dbReference type="PROSITE" id="PS51375">
    <property type="entry name" value="PPR"/>
    <property type="match status" value="5"/>
</dbReference>
<dbReference type="FunFam" id="1.25.40.10:FF:000436">
    <property type="entry name" value="Pentatricopeptide repeat-containing protein At5g39350 family"/>
    <property type="match status" value="1"/>
</dbReference>
<dbReference type="Pfam" id="PF13041">
    <property type="entry name" value="PPR_2"/>
    <property type="match status" value="3"/>
</dbReference>
<gene>
    <name evidence="3" type="ORF">O6P43_008896</name>
</gene>
<dbReference type="GO" id="GO:0009451">
    <property type="term" value="P:RNA modification"/>
    <property type="evidence" value="ECO:0007669"/>
    <property type="project" value="InterPro"/>
</dbReference>
<proteinExistence type="predicted"/>
<evidence type="ECO:0000256" key="2">
    <source>
        <dbReference type="PROSITE-ProRule" id="PRU00708"/>
    </source>
</evidence>
<dbReference type="PANTHER" id="PTHR47926">
    <property type="entry name" value="PENTATRICOPEPTIDE REPEAT-CONTAINING PROTEIN"/>
    <property type="match status" value="1"/>
</dbReference>
<reference evidence="3" key="1">
    <citation type="journal article" date="2023" name="Science">
        <title>Elucidation of the pathway for biosynthesis of saponin adjuvants from the soapbark tree.</title>
        <authorList>
            <person name="Reed J."/>
            <person name="Orme A."/>
            <person name="El-Demerdash A."/>
            <person name="Owen C."/>
            <person name="Martin L.B.B."/>
            <person name="Misra R.C."/>
            <person name="Kikuchi S."/>
            <person name="Rejzek M."/>
            <person name="Martin A.C."/>
            <person name="Harkess A."/>
            <person name="Leebens-Mack J."/>
            <person name="Louveau T."/>
            <person name="Stephenson M.J."/>
            <person name="Osbourn A."/>
        </authorList>
    </citation>
    <scope>NUCLEOTIDE SEQUENCE</scope>
    <source>
        <strain evidence="3">S10</strain>
    </source>
</reference>
<dbReference type="InterPro" id="IPR046848">
    <property type="entry name" value="E_motif"/>
</dbReference>
<evidence type="ECO:0000313" key="4">
    <source>
        <dbReference type="Proteomes" id="UP001163823"/>
    </source>
</evidence>
<feature type="repeat" description="PPR" evidence="2">
    <location>
        <begin position="66"/>
        <end position="100"/>
    </location>
</feature>
<sequence length="702" mass="77883">MKRRELLVKLLETCTAETSVAQLHSLSRKAGLAHESFVATKLNVLYARYVSLSHARKLFDETPKKTVYLWNAVLRSYCRERKWDESLGLFSHMLSDGITPEDRPDNFTVSIALKACSGLGALEFGKIIHGFVKKEKIDSDMFVGSALIELYSKCGQMNDAMKVFMEYPIPDVVLWTSMVTGYEKNGSPEKALSFFSRMVVMECVSPDPVTLVSAASACAQLSNFKLGSCVHGFVIRRGFETDLSLANSLLNLYANTGAPEKAATLFKKMPTKDVISWSSMVACYSHNEAGTEALDLFNEMIDKGIVPNSVTVVSALQACASTCNLEAGRKIHKLAIDKDFELDISVSTALIDMYMKCFSPENAIDLFKRMPKKDVISLAAMLSGFAQNGLAYKSMGVFGDMLSHGTQPDAVAIVKILGACSELGILQQAICLHGYVTKSGFSNNIFVGASLVELYAKCSSIDNAIEIFKGMREKDVVIWSSLIAGYGIHGRGEDALKLFYQMINNSSVRPNNVTFLSILSACSHAGLVEEGVRIFNMMLHDYQLKPDSKHYGIMVDLLGRTGELDKAMDIINQMSVPIGPHVWGALLGACRIHQNIGMGEIAAMNLFQSDPSHAGYYILLSNIYAVDKDWDNVAKLRTFMKERRLKKIMAKSGVQIRNEVHSFVAGDRYHSESEKIYETLRNLEWKIREEGYVPQIQMEEIL</sequence>
<feature type="repeat" description="PPR" evidence="2">
    <location>
        <begin position="475"/>
        <end position="510"/>
    </location>
</feature>
<dbReference type="FunFam" id="1.25.40.10:FF:000073">
    <property type="entry name" value="Pentatricopeptide repeat-containing protein chloroplastic"/>
    <property type="match status" value="2"/>
</dbReference>
<feature type="repeat" description="PPR" evidence="2">
    <location>
        <begin position="374"/>
        <end position="408"/>
    </location>
</feature>
<keyword evidence="4" id="KW-1185">Reference proteome</keyword>
<dbReference type="InterPro" id="IPR011990">
    <property type="entry name" value="TPR-like_helical_dom_sf"/>
</dbReference>
<dbReference type="GO" id="GO:0003729">
    <property type="term" value="F:mRNA binding"/>
    <property type="evidence" value="ECO:0007669"/>
    <property type="project" value="UniProtKB-ARBA"/>
</dbReference>
<dbReference type="EMBL" id="JARAOO010000004">
    <property type="protein sequence ID" value="KAJ7970767.1"/>
    <property type="molecule type" value="Genomic_DNA"/>
</dbReference>
<dbReference type="InterPro" id="IPR046960">
    <property type="entry name" value="PPR_At4g14850-like_plant"/>
</dbReference>
<dbReference type="NCBIfam" id="TIGR00756">
    <property type="entry name" value="PPR"/>
    <property type="match status" value="5"/>
</dbReference>
<dbReference type="Pfam" id="PF01535">
    <property type="entry name" value="PPR"/>
    <property type="match status" value="5"/>
</dbReference>
<protein>
    <submittedName>
        <fullName evidence="3">Pentatricopeptide repeat</fullName>
    </submittedName>
</protein>
<dbReference type="KEGG" id="qsa:O6P43_008896"/>
<dbReference type="AlphaFoldDB" id="A0AAD7PX26"/>
<dbReference type="Gene3D" id="1.25.40.10">
    <property type="entry name" value="Tetratricopeptide repeat domain"/>
    <property type="match status" value="5"/>
</dbReference>
<name>A0AAD7PX26_QUISA</name>
<evidence type="ECO:0000256" key="1">
    <source>
        <dbReference type="ARBA" id="ARBA00022737"/>
    </source>
</evidence>
<dbReference type="InterPro" id="IPR002885">
    <property type="entry name" value="PPR_rpt"/>
</dbReference>
<accession>A0AAD7PX26</accession>
<dbReference type="Pfam" id="PF20431">
    <property type="entry name" value="E_motif"/>
    <property type="match status" value="1"/>
</dbReference>
<comment type="caution">
    <text evidence="3">The sequence shown here is derived from an EMBL/GenBank/DDBJ whole genome shotgun (WGS) entry which is preliminary data.</text>
</comment>
<keyword evidence="1" id="KW-0677">Repeat</keyword>
<dbReference type="PANTHER" id="PTHR47926:SF431">
    <property type="entry name" value="PENTATRICOPEPTIDE REPEAT-CONTAINING PROTEIN-RELATED"/>
    <property type="match status" value="1"/>
</dbReference>
<evidence type="ECO:0000313" key="3">
    <source>
        <dbReference type="EMBL" id="KAJ7970767.1"/>
    </source>
</evidence>
<dbReference type="Proteomes" id="UP001163823">
    <property type="component" value="Chromosome 4"/>
</dbReference>
<dbReference type="FunFam" id="1.25.40.10:FF:000090">
    <property type="entry name" value="Pentatricopeptide repeat-containing protein, chloroplastic"/>
    <property type="match status" value="1"/>
</dbReference>